<name>A0ABY1VL14_9ACTO</name>
<keyword evidence="3" id="KW-1185">Reference proteome</keyword>
<dbReference type="Pfam" id="PF04134">
    <property type="entry name" value="DCC1-like"/>
    <property type="match status" value="1"/>
</dbReference>
<proteinExistence type="predicted"/>
<accession>A0ABY1VL14</accession>
<sequence>MKNLAQPIPASTESASTSSVGPVLIYDQDCSICTAFVRQLSRRLRPSSGLRLSPAAHWDGPGAEWTGRSAVFYDPREDAFYVEEQAIGRALMHTGPLLRGLGNIIIHQPCKLLARAVYRVIARNRHSLGCQGSCTIPQSREPTSTRPNRSAVGERAVPGAE</sequence>
<dbReference type="InterPro" id="IPR007263">
    <property type="entry name" value="DCC1-like"/>
</dbReference>
<feature type="region of interest" description="Disordered" evidence="1">
    <location>
        <begin position="132"/>
        <end position="161"/>
    </location>
</feature>
<evidence type="ECO:0000313" key="3">
    <source>
        <dbReference type="Proteomes" id="UP000250006"/>
    </source>
</evidence>
<dbReference type="RefSeq" id="WP_111835457.1">
    <property type="nucleotide sequence ID" value="NZ_UAPQ01000001.1"/>
</dbReference>
<dbReference type="Proteomes" id="UP000250006">
    <property type="component" value="Unassembled WGS sequence"/>
</dbReference>
<evidence type="ECO:0000313" key="2">
    <source>
        <dbReference type="EMBL" id="SPT52447.1"/>
    </source>
</evidence>
<evidence type="ECO:0000256" key="1">
    <source>
        <dbReference type="SAM" id="MobiDB-lite"/>
    </source>
</evidence>
<dbReference type="EMBL" id="UAPQ01000001">
    <property type="protein sequence ID" value="SPT52447.1"/>
    <property type="molecule type" value="Genomic_DNA"/>
</dbReference>
<reference evidence="2 3" key="1">
    <citation type="submission" date="2018-06" db="EMBL/GenBank/DDBJ databases">
        <authorList>
            <consortium name="Pathogen Informatics"/>
            <person name="Doyle S."/>
        </authorList>
    </citation>
    <scope>NUCLEOTIDE SEQUENCE [LARGE SCALE GENOMIC DNA]</scope>
    <source>
        <strain evidence="2 3">NCTC11535</strain>
    </source>
</reference>
<organism evidence="2 3">
    <name type="scientific">Actinomyces bovis</name>
    <dbReference type="NCBI Taxonomy" id="1658"/>
    <lineage>
        <taxon>Bacteria</taxon>
        <taxon>Bacillati</taxon>
        <taxon>Actinomycetota</taxon>
        <taxon>Actinomycetes</taxon>
        <taxon>Actinomycetales</taxon>
        <taxon>Actinomycetaceae</taxon>
        <taxon>Actinomyces</taxon>
    </lineage>
</organism>
<comment type="caution">
    <text evidence="2">The sequence shown here is derived from an EMBL/GenBank/DDBJ whole genome shotgun (WGS) entry which is preliminary data.</text>
</comment>
<gene>
    <name evidence="2" type="ORF">NCTC11535_00096</name>
</gene>
<protein>
    <submittedName>
        <fullName evidence="2">Protein of uncharacterized function, DUF393</fullName>
    </submittedName>
</protein>
<feature type="compositionally biased region" description="Polar residues" evidence="1">
    <location>
        <begin position="132"/>
        <end position="148"/>
    </location>
</feature>